<dbReference type="OrthoDB" id="3990684at2759"/>
<dbReference type="RefSeq" id="XP_038777692.1">
    <property type="nucleotide sequence ID" value="XM_038921764.1"/>
</dbReference>
<proteinExistence type="predicted"/>
<evidence type="ECO:0000313" key="2">
    <source>
        <dbReference type="EMBL" id="QPG74127.1"/>
    </source>
</evidence>
<keyword evidence="3" id="KW-1185">Reference proteome</keyword>
<name>A0A875RU27_EENNA</name>
<keyword evidence="1" id="KW-0812">Transmembrane</keyword>
<evidence type="ECO:0000313" key="3">
    <source>
        <dbReference type="Proteomes" id="UP000662931"/>
    </source>
</evidence>
<organism evidence="2 3">
    <name type="scientific">Eeniella nana</name>
    <name type="common">Yeast</name>
    <name type="synonym">Brettanomyces nanus</name>
    <dbReference type="NCBI Taxonomy" id="13502"/>
    <lineage>
        <taxon>Eukaryota</taxon>
        <taxon>Fungi</taxon>
        <taxon>Dikarya</taxon>
        <taxon>Ascomycota</taxon>
        <taxon>Saccharomycotina</taxon>
        <taxon>Pichiomycetes</taxon>
        <taxon>Pichiales</taxon>
        <taxon>Pichiaceae</taxon>
        <taxon>Brettanomyces</taxon>
    </lineage>
</organism>
<feature type="transmembrane region" description="Helical" evidence="1">
    <location>
        <begin position="84"/>
        <end position="107"/>
    </location>
</feature>
<protein>
    <submittedName>
        <fullName evidence="2">Uncharacterized protein</fullName>
    </submittedName>
</protein>
<gene>
    <name evidence="2" type="ORF">FOA43_001449</name>
</gene>
<dbReference type="GeneID" id="62194850"/>
<sequence length="529" mass="61056">MRDFGAYLPNYRLTSLSGINTDIVSPSNQFVTSDYLSTSTVSATFPESDTSHFGKGKLSMHSKPHFESICESKMTDLNEKFSLITLYIGVELLVFVLVGILAFILLAKHIKEYYNMSQRENEVRFRERSISTGSNGNSNQLLEELGLDEKNYDSEDYYSDSFISYYAGDTDVKESMDHYYADEVTGEPKHHPGDAEDFSFDNTYMSSLQSSAAPKNLSNSPFVVRKFRTGKRLSSCSINTYEESCKLKQNCPEYLETYLNNCLGNENIANTEDVEVDFDELDIDQEYIEIHTAEEITERIGTIRVAISLELDGVNDIVKEVFTKHNIWCRLLDSEETENRLRRAAFQLISDLVQYQDETEVLDGEIYFQLAHSMLKGVYHLISRPQETTVDLFGSTMRSLYYVTASIAMQDFLDMFFEKWYRGRQYEKLWEVKCEIFKLLLVASYNEIVCNHELYQEIDRKLKLIDLPPSAKYKELLLIWEGMIPEKEIGEENLIMRGSPFKRKLSTSRNISSGRSKRPRALRDLTNIN</sequence>
<dbReference type="AlphaFoldDB" id="A0A875RU27"/>
<dbReference type="KEGG" id="bnn:FOA43_001449"/>
<reference evidence="2" key="1">
    <citation type="submission" date="2020-10" db="EMBL/GenBank/DDBJ databases">
        <authorList>
            <person name="Roach M.J.R."/>
        </authorList>
    </citation>
    <scope>NUCLEOTIDE SEQUENCE</scope>
    <source>
        <strain evidence="2">CBS 1945</strain>
    </source>
</reference>
<keyword evidence="1" id="KW-0472">Membrane</keyword>
<dbReference type="EMBL" id="CP064812">
    <property type="protein sequence ID" value="QPG74127.1"/>
    <property type="molecule type" value="Genomic_DNA"/>
</dbReference>
<evidence type="ECO:0000256" key="1">
    <source>
        <dbReference type="SAM" id="Phobius"/>
    </source>
</evidence>
<dbReference type="Proteomes" id="UP000662931">
    <property type="component" value="Chromosome 1"/>
</dbReference>
<keyword evidence="1" id="KW-1133">Transmembrane helix</keyword>
<accession>A0A875RU27</accession>